<dbReference type="EMBL" id="CP092418">
    <property type="protein sequence ID" value="USD23174.1"/>
    <property type="molecule type" value="Genomic_DNA"/>
</dbReference>
<evidence type="ECO:0000256" key="4">
    <source>
        <dbReference type="ARBA" id="ARBA00023110"/>
    </source>
</evidence>
<keyword evidence="5" id="KW-0472">Membrane</keyword>
<evidence type="ECO:0000313" key="8">
    <source>
        <dbReference type="Proteomes" id="UP001055658"/>
    </source>
</evidence>
<dbReference type="Gene3D" id="3.10.50.40">
    <property type="match status" value="1"/>
</dbReference>
<dbReference type="EC" id="5.2.1.8" evidence="3"/>
<organism evidence="7 8">
    <name type="scientific">Microbulbifer variabilis</name>
    <dbReference type="NCBI Taxonomy" id="266805"/>
    <lineage>
        <taxon>Bacteria</taxon>
        <taxon>Pseudomonadati</taxon>
        <taxon>Pseudomonadota</taxon>
        <taxon>Gammaproteobacteria</taxon>
        <taxon>Cellvibrionales</taxon>
        <taxon>Microbulbiferaceae</taxon>
        <taxon>Microbulbifer</taxon>
    </lineage>
</organism>
<evidence type="ECO:0000313" key="7">
    <source>
        <dbReference type="EMBL" id="USD23174.1"/>
    </source>
</evidence>
<dbReference type="RefSeq" id="WP_252085520.1">
    <property type="nucleotide sequence ID" value="NZ_CP092418.1"/>
</dbReference>
<keyword evidence="4" id="KW-0697">Rotamase</keyword>
<gene>
    <name evidence="7" type="ORF">MJO52_08565</name>
</gene>
<accession>A0ABY4VG63</accession>
<proteinExistence type="inferred from homology"/>
<evidence type="ECO:0000259" key="6">
    <source>
        <dbReference type="Pfam" id="PF13145"/>
    </source>
</evidence>
<keyword evidence="7" id="KW-0413">Isomerase</keyword>
<sequence length="304" mass="36522">MQWKFEELRKEPLLHFFIIALMLFIAAEFLNKDNKFNQEYTLLINEDKIIEHLQFQKKTFNQTFARRYWQSLTQTEKFNLIDDYIREEILYREAINLGLQEHDQIIRRRLIQKLDYVTGGFSSKISITDEDLKNYFQLNQEKYRIEASITFTHVFFDARHYSKENLEETAKQTLDQLLKQSIPFEKSSLYGDRFLFHRNYVERTYQLVASHLGNTLAQNVFDLPLNTWSGPLESPYGLHLILVSDHKKSRLPSLTEAYPLVLEDYRREKLEVNKKMKFKELLAEYRVEWDNSLPYVPMDTTYAK</sequence>
<dbReference type="PANTHER" id="PTHR47245:SF2">
    <property type="entry name" value="PEPTIDYL-PROLYL CIS-TRANS ISOMERASE HP_0175-RELATED"/>
    <property type="match status" value="1"/>
</dbReference>
<keyword evidence="5" id="KW-0812">Transmembrane</keyword>
<feature type="transmembrane region" description="Helical" evidence="5">
    <location>
        <begin position="12"/>
        <end position="30"/>
    </location>
</feature>
<evidence type="ECO:0000256" key="2">
    <source>
        <dbReference type="ARBA" id="ARBA00007656"/>
    </source>
</evidence>
<dbReference type="InterPro" id="IPR000297">
    <property type="entry name" value="PPIase_PpiC"/>
</dbReference>
<protein>
    <recommendedName>
        <fullName evidence="3">peptidylprolyl isomerase</fullName>
        <ecNumber evidence="3">5.2.1.8</ecNumber>
    </recommendedName>
</protein>
<keyword evidence="8" id="KW-1185">Reference proteome</keyword>
<dbReference type="PANTHER" id="PTHR47245">
    <property type="entry name" value="PEPTIDYLPROLYL ISOMERASE"/>
    <property type="match status" value="1"/>
</dbReference>
<evidence type="ECO:0000256" key="1">
    <source>
        <dbReference type="ARBA" id="ARBA00000971"/>
    </source>
</evidence>
<dbReference type="InterPro" id="IPR027304">
    <property type="entry name" value="Trigger_fact/SurA_dom_sf"/>
</dbReference>
<dbReference type="GO" id="GO:0016853">
    <property type="term" value="F:isomerase activity"/>
    <property type="evidence" value="ECO:0007669"/>
    <property type="project" value="UniProtKB-KW"/>
</dbReference>
<dbReference type="Proteomes" id="UP001055658">
    <property type="component" value="Chromosome"/>
</dbReference>
<dbReference type="SUPFAM" id="SSF54534">
    <property type="entry name" value="FKBP-like"/>
    <property type="match status" value="1"/>
</dbReference>
<reference evidence="7" key="1">
    <citation type="submission" date="2022-02" db="EMBL/GenBank/DDBJ databases">
        <title>Coral-associated bacteria.</title>
        <authorList>
            <person name="Tang K."/>
            <person name="Wang X."/>
        </authorList>
    </citation>
    <scope>NUCLEOTIDE SEQUENCE</scope>
    <source>
        <strain evidence="7">SCSIO 43006</strain>
    </source>
</reference>
<dbReference type="Pfam" id="PF13145">
    <property type="entry name" value="Rotamase_2"/>
    <property type="match status" value="1"/>
</dbReference>
<dbReference type="InterPro" id="IPR050245">
    <property type="entry name" value="PrsA_foldase"/>
</dbReference>
<name>A0ABY4VG63_9GAMM</name>
<evidence type="ECO:0000256" key="5">
    <source>
        <dbReference type="SAM" id="Phobius"/>
    </source>
</evidence>
<keyword evidence="5" id="KW-1133">Transmembrane helix</keyword>
<dbReference type="SUPFAM" id="SSF109998">
    <property type="entry name" value="Triger factor/SurA peptide-binding domain-like"/>
    <property type="match status" value="1"/>
</dbReference>
<comment type="catalytic activity">
    <reaction evidence="1">
        <text>[protein]-peptidylproline (omega=180) = [protein]-peptidylproline (omega=0)</text>
        <dbReference type="Rhea" id="RHEA:16237"/>
        <dbReference type="Rhea" id="RHEA-COMP:10747"/>
        <dbReference type="Rhea" id="RHEA-COMP:10748"/>
        <dbReference type="ChEBI" id="CHEBI:83833"/>
        <dbReference type="ChEBI" id="CHEBI:83834"/>
        <dbReference type="EC" id="5.2.1.8"/>
    </reaction>
</comment>
<dbReference type="Gene3D" id="1.10.4030.10">
    <property type="entry name" value="Porin chaperone SurA, peptide-binding domain"/>
    <property type="match status" value="1"/>
</dbReference>
<evidence type="ECO:0000256" key="3">
    <source>
        <dbReference type="ARBA" id="ARBA00013194"/>
    </source>
</evidence>
<comment type="similarity">
    <text evidence="2">Belongs to the PpiC/parvulin rotamase family.</text>
</comment>
<dbReference type="InterPro" id="IPR046357">
    <property type="entry name" value="PPIase_dom_sf"/>
</dbReference>
<feature type="domain" description="PpiC" evidence="6">
    <location>
        <begin position="127"/>
        <end position="258"/>
    </location>
</feature>